<reference evidence="2 3" key="1">
    <citation type="submission" date="2013-08" db="EMBL/GenBank/DDBJ databases">
        <title>The genome sequence of Knoellia sinensis.</title>
        <authorList>
            <person name="Zhu W."/>
            <person name="Wang G."/>
        </authorList>
    </citation>
    <scope>NUCLEOTIDE SEQUENCE [LARGE SCALE GENOMIC DNA]</scope>
    <source>
        <strain evidence="2 3">KCTC 19936</strain>
    </source>
</reference>
<comment type="caution">
    <text evidence="2">The sequence shown here is derived from an EMBL/GenBank/DDBJ whole genome shotgun (WGS) entry which is preliminary data.</text>
</comment>
<evidence type="ECO:0000313" key="2">
    <source>
        <dbReference type="EMBL" id="KGN31433.1"/>
    </source>
</evidence>
<gene>
    <name evidence="2" type="ORF">N802_03460</name>
</gene>
<evidence type="ECO:0000313" key="3">
    <source>
        <dbReference type="Proteomes" id="UP000030002"/>
    </source>
</evidence>
<keyword evidence="3" id="KW-1185">Reference proteome</keyword>
<dbReference type="AlphaFoldDB" id="A0A0A0J2S4"/>
<feature type="transmembrane region" description="Helical" evidence="1">
    <location>
        <begin position="20"/>
        <end position="43"/>
    </location>
</feature>
<protein>
    <submittedName>
        <fullName evidence="2">Uncharacterized protein</fullName>
    </submittedName>
</protein>
<feature type="transmembrane region" description="Helical" evidence="1">
    <location>
        <begin position="126"/>
        <end position="144"/>
    </location>
</feature>
<accession>A0A0A0J2S4</accession>
<organism evidence="2 3">
    <name type="scientific">Knoellia sinensis KCTC 19936</name>
    <dbReference type="NCBI Taxonomy" id="1385520"/>
    <lineage>
        <taxon>Bacteria</taxon>
        <taxon>Bacillati</taxon>
        <taxon>Actinomycetota</taxon>
        <taxon>Actinomycetes</taxon>
        <taxon>Micrococcales</taxon>
        <taxon>Intrasporangiaceae</taxon>
        <taxon>Knoellia</taxon>
    </lineage>
</organism>
<keyword evidence="1" id="KW-1133">Transmembrane helix</keyword>
<dbReference type="EMBL" id="AVPJ01000011">
    <property type="protein sequence ID" value="KGN31433.1"/>
    <property type="molecule type" value="Genomic_DNA"/>
</dbReference>
<proteinExistence type="predicted"/>
<name>A0A0A0J2S4_9MICO</name>
<sequence>MISAYLVALAKEPLPWSALIALGATSLGAMIHAIGSAIGRLSYRMDDRRSNRFRDIFGHPSRATMIVGAGLGVVAWALLLIGVAAPSQGVPYSDGPENCQYYLADAGKRKCVPLSEYQQELATQTSLGFAAAGFFFALSSIVVMSRAQRRESAIALTGG</sequence>
<keyword evidence="1" id="KW-0472">Membrane</keyword>
<evidence type="ECO:0000256" key="1">
    <source>
        <dbReference type="SAM" id="Phobius"/>
    </source>
</evidence>
<dbReference type="RefSeq" id="WP_035917267.1">
    <property type="nucleotide sequence ID" value="NZ_AVPJ01000011.1"/>
</dbReference>
<keyword evidence="1" id="KW-0812">Transmembrane</keyword>
<feature type="transmembrane region" description="Helical" evidence="1">
    <location>
        <begin position="63"/>
        <end position="85"/>
    </location>
</feature>
<dbReference type="Proteomes" id="UP000030002">
    <property type="component" value="Unassembled WGS sequence"/>
</dbReference>